<sequence length="376" mass="40565">MTATKSSSSSPPANSKNVFRIHGVNVLNRKNVDSIARLTALERRRATHILDERQRRDTMNQLLTELANLVRESATDLISLEPSSLSTTEEASAIAAEATLSTEETSQQQPSSPPASATTTTTTTAAAPAAPSLNPDGTERRPPVKSNSITTLRNAIAEIHRLRTYAGLQTIAAQSTEASSSSRSSTSSPSRSSSPPSDLCSLSTLAALACQQGVRSHETSPQPSPTKARRKSNPKSTKTNKNNKREASSMDEEEEGDLPMRMVDAHGSSYRSTHNQLYSPPLSPSSPTVSHPHHLSPTSFAMPPIHQQYYHHHFQYHHQQQQYQQVIALTPPSITTTSTILPPLHSMVSPMDSESSTSSAAATGYHFGGAAQSNHF</sequence>
<dbReference type="OrthoDB" id="690068at2759"/>
<evidence type="ECO:0000259" key="2">
    <source>
        <dbReference type="PROSITE" id="PS50888"/>
    </source>
</evidence>
<dbReference type="AlphaFoldDB" id="A0A197KHP6"/>
<feature type="compositionally biased region" description="Low complexity" evidence="1">
    <location>
        <begin position="98"/>
        <end position="132"/>
    </location>
</feature>
<dbReference type="InterPro" id="IPR011598">
    <property type="entry name" value="bHLH_dom"/>
</dbReference>
<feature type="domain" description="BHLH" evidence="2">
    <location>
        <begin position="43"/>
        <end position="98"/>
    </location>
</feature>
<keyword evidence="4" id="KW-1185">Reference proteome</keyword>
<dbReference type="InterPro" id="IPR036638">
    <property type="entry name" value="HLH_DNA-bd_sf"/>
</dbReference>
<name>A0A197KHP6_9FUNG</name>
<gene>
    <name evidence="3" type="ORF">K457DRAFT_132135</name>
</gene>
<dbReference type="PROSITE" id="PS50888">
    <property type="entry name" value="BHLH"/>
    <property type="match status" value="1"/>
</dbReference>
<dbReference type="Gene3D" id="4.10.280.10">
    <property type="entry name" value="Helix-loop-helix DNA-binding domain"/>
    <property type="match status" value="1"/>
</dbReference>
<evidence type="ECO:0000313" key="4">
    <source>
        <dbReference type="Proteomes" id="UP000078512"/>
    </source>
</evidence>
<dbReference type="SUPFAM" id="SSF47459">
    <property type="entry name" value="HLH, helix-loop-helix DNA-binding domain"/>
    <property type="match status" value="1"/>
</dbReference>
<dbReference type="Pfam" id="PF00010">
    <property type="entry name" value="HLH"/>
    <property type="match status" value="1"/>
</dbReference>
<dbReference type="Proteomes" id="UP000078512">
    <property type="component" value="Unassembled WGS sequence"/>
</dbReference>
<feature type="compositionally biased region" description="Low complexity" evidence="1">
    <location>
        <begin position="285"/>
        <end position="297"/>
    </location>
</feature>
<evidence type="ECO:0000313" key="3">
    <source>
        <dbReference type="EMBL" id="OAQ36161.1"/>
    </source>
</evidence>
<organism evidence="3 4">
    <name type="scientific">Linnemannia elongata AG-77</name>
    <dbReference type="NCBI Taxonomy" id="1314771"/>
    <lineage>
        <taxon>Eukaryota</taxon>
        <taxon>Fungi</taxon>
        <taxon>Fungi incertae sedis</taxon>
        <taxon>Mucoromycota</taxon>
        <taxon>Mortierellomycotina</taxon>
        <taxon>Mortierellomycetes</taxon>
        <taxon>Mortierellales</taxon>
        <taxon>Mortierellaceae</taxon>
        <taxon>Linnemannia</taxon>
    </lineage>
</organism>
<feature type="compositionally biased region" description="Low complexity" evidence="1">
    <location>
        <begin position="175"/>
        <end position="210"/>
    </location>
</feature>
<feature type="region of interest" description="Disordered" evidence="1">
    <location>
        <begin position="98"/>
        <end position="148"/>
    </location>
</feature>
<feature type="region of interest" description="Disordered" evidence="1">
    <location>
        <begin position="175"/>
        <end position="257"/>
    </location>
</feature>
<protein>
    <recommendedName>
        <fullName evidence="2">BHLH domain-containing protein</fullName>
    </recommendedName>
</protein>
<feature type="region of interest" description="Disordered" evidence="1">
    <location>
        <begin position="270"/>
        <end position="297"/>
    </location>
</feature>
<evidence type="ECO:0000256" key="1">
    <source>
        <dbReference type="SAM" id="MobiDB-lite"/>
    </source>
</evidence>
<dbReference type="GO" id="GO:0046983">
    <property type="term" value="F:protein dimerization activity"/>
    <property type="evidence" value="ECO:0007669"/>
    <property type="project" value="InterPro"/>
</dbReference>
<dbReference type="EMBL" id="KV442012">
    <property type="protein sequence ID" value="OAQ36161.1"/>
    <property type="molecule type" value="Genomic_DNA"/>
</dbReference>
<proteinExistence type="predicted"/>
<accession>A0A197KHP6</accession>
<reference evidence="3 4" key="1">
    <citation type="submission" date="2016-05" db="EMBL/GenBank/DDBJ databases">
        <title>Genome sequencing reveals origins of a unique bacterial endosymbiosis in the earliest lineages of terrestrial Fungi.</title>
        <authorList>
            <consortium name="DOE Joint Genome Institute"/>
            <person name="Uehling J."/>
            <person name="Gryganskyi A."/>
            <person name="Hameed K."/>
            <person name="Tschaplinski T."/>
            <person name="Misztal P."/>
            <person name="Wu S."/>
            <person name="Desiro A."/>
            <person name="Vande Pol N."/>
            <person name="Du Z.-Y."/>
            <person name="Zienkiewicz A."/>
            <person name="Zienkiewicz K."/>
            <person name="Morin E."/>
            <person name="Tisserant E."/>
            <person name="Splivallo R."/>
            <person name="Hainaut M."/>
            <person name="Henrissat B."/>
            <person name="Ohm R."/>
            <person name="Kuo A."/>
            <person name="Yan J."/>
            <person name="Lipzen A."/>
            <person name="Nolan M."/>
            <person name="Labutti K."/>
            <person name="Barry K."/>
            <person name="Goldstein A."/>
            <person name="Labbe J."/>
            <person name="Schadt C."/>
            <person name="Tuskan G."/>
            <person name="Grigoriev I."/>
            <person name="Martin F."/>
            <person name="Vilgalys R."/>
            <person name="Bonito G."/>
        </authorList>
    </citation>
    <scope>NUCLEOTIDE SEQUENCE [LARGE SCALE GENOMIC DNA]</scope>
    <source>
        <strain evidence="3 4">AG-77</strain>
    </source>
</reference>